<dbReference type="OrthoDB" id="10027357at2759"/>
<feature type="transmembrane region" description="Helical" evidence="5">
    <location>
        <begin position="101"/>
        <end position="122"/>
    </location>
</feature>
<comment type="subcellular location">
    <subcellularLocation>
        <location evidence="1">Membrane</location>
    </subcellularLocation>
</comment>
<dbReference type="GO" id="GO:0016020">
    <property type="term" value="C:membrane"/>
    <property type="evidence" value="ECO:0007669"/>
    <property type="project" value="UniProtKB-SubCell"/>
</dbReference>
<dbReference type="Gene3D" id="1.20.1070.10">
    <property type="entry name" value="Rhodopsin 7-helix transmembrane proteins"/>
    <property type="match status" value="1"/>
</dbReference>
<feature type="transmembrane region" description="Helical" evidence="5">
    <location>
        <begin position="143"/>
        <end position="165"/>
    </location>
</feature>
<proteinExistence type="predicted"/>
<feature type="domain" description="G-protein coupled receptors family 1 profile" evidence="6">
    <location>
        <begin position="34"/>
        <end position="290"/>
    </location>
</feature>
<evidence type="ECO:0000256" key="5">
    <source>
        <dbReference type="SAM" id="Phobius"/>
    </source>
</evidence>
<evidence type="ECO:0000313" key="7">
    <source>
        <dbReference type="EMBL" id="CAF1402414.1"/>
    </source>
</evidence>
<evidence type="ECO:0000256" key="4">
    <source>
        <dbReference type="ARBA" id="ARBA00023136"/>
    </source>
</evidence>
<evidence type="ECO:0000256" key="1">
    <source>
        <dbReference type="ARBA" id="ARBA00004370"/>
    </source>
</evidence>
<dbReference type="AlphaFoldDB" id="A0A815KXM1"/>
<name>A0A815KXM1_ADIRI</name>
<evidence type="ECO:0000256" key="2">
    <source>
        <dbReference type="ARBA" id="ARBA00022692"/>
    </source>
</evidence>
<gene>
    <name evidence="7" type="ORF">EDS130_LOCUS36106</name>
</gene>
<dbReference type="SUPFAM" id="SSF81321">
    <property type="entry name" value="Family A G protein-coupled receptor-like"/>
    <property type="match status" value="1"/>
</dbReference>
<organism evidence="7 8">
    <name type="scientific">Adineta ricciae</name>
    <name type="common">Rotifer</name>
    <dbReference type="NCBI Taxonomy" id="249248"/>
    <lineage>
        <taxon>Eukaryota</taxon>
        <taxon>Metazoa</taxon>
        <taxon>Spiralia</taxon>
        <taxon>Gnathifera</taxon>
        <taxon>Rotifera</taxon>
        <taxon>Eurotatoria</taxon>
        <taxon>Bdelloidea</taxon>
        <taxon>Adinetida</taxon>
        <taxon>Adinetidae</taxon>
        <taxon>Adineta</taxon>
    </lineage>
</organism>
<keyword evidence="3 5" id="KW-1133">Transmembrane helix</keyword>
<evidence type="ECO:0000259" key="6">
    <source>
        <dbReference type="PROSITE" id="PS50262"/>
    </source>
</evidence>
<protein>
    <recommendedName>
        <fullName evidence="6">G-protein coupled receptors family 1 profile domain-containing protein</fullName>
    </recommendedName>
</protein>
<sequence length="308" mass="36113">MTNNGNMSNITETSSYLSDLRYLGYHSLSMIILGSVFKLITFIVLYRPAFQNTKVRPIIHYMRVLALIDFLGLYGWNLDNYLGLVQGFTLFSSYTVASCKIFSFLNYFTTQVSAWLHVFICFDRYLFLSRTQPNTWFNRSKSVLIIIACIIGVFTLYNLHFFIFVCYKDENGQVNMDSKFYQVYPLYDKIHIFIYSIIPFILMMIFSSISVYHLGKLRQITTIQNSKIPHRSISIALISTSLVFILARTPTSICYGFFYNNLSETILGRRIINSFDTLLYTSPILDFPIYLITFSEFRREFIRLLRRN</sequence>
<feature type="transmembrane region" description="Helical" evidence="5">
    <location>
        <begin position="192"/>
        <end position="214"/>
    </location>
</feature>
<dbReference type="GO" id="GO:0004930">
    <property type="term" value="F:G protein-coupled receptor activity"/>
    <property type="evidence" value="ECO:0007669"/>
    <property type="project" value="InterPro"/>
</dbReference>
<dbReference type="PANTHER" id="PTHR46641:SF18">
    <property type="entry name" value="G-PROTEIN COUPLED RECEPTORS FAMILY 1 PROFILE DOMAIN-CONTAINING PROTEIN"/>
    <property type="match status" value="1"/>
</dbReference>
<dbReference type="Pfam" id="PF00001">
    <property type="entry name" value="7tm_1"/>
    <property type="match status" value="1"/>
</dbReference>
<evidence type="ECO:0000256" key="3">
    <source>
        <dbReference type="ARBA" id="ARBA00022989"/>
    </source>
</evidence>
<dbReference type="PROSITE" id="PS50262">
    <property type="entry name" value="G_PROTEIN_RECEP_F1_2"/>
    <property type="match status" value="1"/>
</dbReference>
<dbReference type="Proteomes" id="UP000663852">
    <property type="component" value="Unassembled WGS sequence"/>
</dbReference>
<accession>A0A815KXM1</accession>
<feature type="transmembrane region" description="Helical" evidence="5">
    <location>
        <begin position="58"/>
        <end position="76"/>
    </location>
</feature>
<keyword evidence="2 5" id="KW-0812">Transmembrane</keyword>
<dbReference type="EMBL" id="CAJNOJ010000329">
    <property type="protein sequence ID" value="CAF1402414.1"/>
    <property type="molecule type" value="Genomic_DNA"/>
</dbReference>
<reference evidence="7" key="1">
    <citation type="submission" date="2021-02" db="EMBL/GenBank/DDBJ databases">
        <authorList>
            <person name="Nowell W R."/>
        </authorList>
    </citation>
    <scope>NUCLEOTIDE SEQUENCE</scope>
</reference>
<dbReference type="InterPro" id="IPR000276">
    <property type="entry name" value="GPCR_Rhodpsn"/>
</dbReference>
<keyword evidence="4 5" id="KW-0472">Membrane</keyword>
<feature type="transmembrane region" description="Helical" evidence="5">
    <location>
        <begin position="23"/>
        <end position="46"/>
    </location>
</feature>
<dbReference type="PANTHER" id="PTHR46641">
    <property type="entry name" value="FMRFAMIDE RECEPTOR-RELATED"/>
    <property type="match status" value="1"/>
</dbReference>
<feature type="transmembrane region" description="Helical" evidence="5">
    <location>
        <begin position="235"/>
        <end position="258"/>
    </location>
</feature>
<dbReference type="InterPro" id="IPR017452">
    <property type="entry name" value="GPCR_Rhodpsn_7TM"/>
</dbReference>
<dbReference type="InterPro" id="IPR052954">
    <property type="entry name" value="GPCR-Ligand_Int"/>
</dbReference>
<comment type="caution">
    <text evidence="7">The sequence shown here is derived from an EMBL/GenBank/DDBJ whole genome shotgun (WGS) entry which is preliminary data.</text>
</comment>
<evidence type="ECO:0000313" key="8">
    <source>
        <dbReference type="Proteomes" id="UP000663852"/>
    </source>
</evidence>
<feature type="transmembrane region" description="Helical" evidence="5">
    <location>
        <begin position="278"/>
        <end position="297"/>
    </location>
</feature>